<feature type="repeat" description="TPR" evidence="13">
    <location>
        <begin position="661"/>
        <end position="694"/>
    </location>
</feature>
<protein>
    <recommendedName>
        <fullName evidence="5">dolichyl-phosphate-mannose--protein mannosyltransferase</fullName>
        <ecNumber evidence="5">2.4.1.109</ecNumber>
    </recommendedName>
</protein>
<gene>
    <name evidence="16" type="primary">TMTC4</name>
</gene>
<feature type="transmembrane region" description="Helical" evidence="14">
    <location>
        <begin position="374"/>
        <end position="393"/>
    </location>
</feature>
<keyword evidence="6" id="KW-0808">Transferase</keyword>
<dbReference type="PROSITE" id="PS50005">
    <property type="entry name" value="TPR"/>
    <property type="match status" value="5"/>
</dbReference>
<dbReference type="Pfam" id="PF08409">
    <property type="entry name" value="TMTC_DUF1736"/>
    <property type="match status" value="1"/>
</dbReference>
<feature type="repeat" description="TPR" evidence="13">
    <location>
        <begin position="525"/>
        <end position="558"/>
    </location>
</feature>
<keyword evidence="17" id="KW-1185">Reference proteome</keyword>
<evidence type="ECO:0000256" key="3">
    <source>
        <dbReference type="ARBA" id="ARBA00004922"/>
    </source>
</evidence>
<accession>A0A2K5VJM2</accession>
<dbReference type="InterPro" id="IPR011990">
    <property type="entry name" value="TPR-like_helical_dom_sf"/>
</dbReference>
<feature type="repeat" description="TPR" evidence="13">
    <location>
        <begin position="457"/>
        <end position="490"/>
    </location>
</feature>
<evidence type="ECO:0000256" key="7">
    <source>
        <dbReference type="ARBA" id="ARBA00022692"/>
    </source>
</evidence>
<evidence type="ECO:0000256" key="10">
    <source>
        <dbReference type="ARBA" id="ARBA00022824"/>
    </source>
</evidence>
<dbReference type="Proteomes" id="UP000233100">
    <property type="component" value="Chromosome 17"/>
</dbReference>
<feature type="transmembrane region" description="Helical" evidence="14">
    <location>
        <begin position="244"/>
        <end position="267"/>
    </location>
</feature>
<feature type="transmembrane region" description="Helical" evidence="14">
    <location>
        <begin position="288"/>
        <end position="307"/>
    </location>
</feature>
<sequence length="716" mass="80268">MIPNQHNAGAGGHQPAVFRMAVLDTDLDHIFPSSVLPPFWAKLVVGLVAIVCFARSYDGDFVFDDSEAIVNNKDLQAETPLGDLWHHDFWGSRLSSNTSHKSYRPLTVLTFRINYYLSGGFHPVGFHVVNILLHGGISVLMVDVFSVLFGGLQYTSKGRRLHLAPRASLLAALLFAVHPVHTECVAGVVGRADLLCALFFLLSFLGYCKAFRESNKEGTYSSTFWVLLSIFLGAVAMLCKEQGITVLGLNAVFDILVIGKFNVLEIVQKVLHKDKSLESLSMLRNGGLLFRMTLLTSGGAGMLYVRWRIMGTGPPAFTEVDNPASFADSMLVRAINYNYYYSLNAWLLLCPWWLCFDWSMGCIPLIKSVSDWRVIALAALWFCLIGLICQALCSEDGHKRRILTLGLGFLVIPFLPASNLFFRVGFVVAERVLYLPSVGYCVLLTFGFGALSKHTKKKVHYNIGKNLADKGNQTAAIRYYREAVRLNPKYVHAMNNLGNILKERNELQEAEELLSLAVRIQPDFAAAWMNLGIVQNSLKRFEAAEQSYRMAIKHRRKYPDCYYNLGRLYADLNRHVDALNAWRNATVLKPEHSLAWNNMIILLDNTGNLAQAEAVGREALELIPNDHSLMFSLANVLGKSQKYKESEALFLKAIKANPNAASYHGNLAVLYHRWGHLDLAKKHYEISLQLDPTASGTKENYGLLRRKLELMQKKDV</sequence>
<feature type="transmembrane region" description="Helical" evidence="14">
    <location>
        <begin position="131"/>
        <end position="151"/>
    </location>
</feature>
<dbReference type="STRING" id="9541.ENSMFAP00000024931"/>
<organism evidence="16 17">
    <name type="scientific">Macaca fascicularis</name>
    <name type="common">Crab-eating macaque</name>
    <name type="synonym">Cynomolgus monkey</name>
    <dbReference type="NCBI Taxonomy" id="9541"/>
    <lineage>
        <taxon>Eukaryota</taxon>
        <taxon>Metazoa</taxon>
        <taxon>Chordata</taxon>
        <taxon>Craniata</taxon>
        <taxon>Vertebrata</taxon>
        <taxon>Euteleostomi</taxon>
        <taxon>Mammalia</taxon>
        <taxon>Eutheria</taxon>
        <taxon>Euarchontoglires</taxon>
        <taxon>Primates</taxon>
        <taxon>Haplorrhini</taxon>
        <taxon>Catarrhini</taxon>
        <taxon>Cercopithecidae</taxon>
        <taxon>Cercopithecinae</taxon>
        <taxon>Macaca</taxon>
    </lineage>
</organism>
<evidence type="ECO:0000256" key="4">
    <source>
        <dbReference type="ARBA" id="ARBA00007882"/>
    </source>
</evidence>
<dbReference type="Bgee" id="ENSMFAG00000044014">
    <property type="expression patterns" value="Expressed in adult mammalian kidney and 13 other cell types or tissues"/>
</dbReference>
<dbReference type="FunFam" id="1.25.40.10:FF:000543">
    <property type="entry name" value="Transmembrane and tetratricopeptide repeat containing 4"/>
    <property type="match status" value="1"/>
</dbReference>
<dbReference type="GeneTree" id="ENSGT00940000158521"/>
<dbReference type="InterPro" id="IPR019734">
    <property type="entry name" value="TPR_rpt"/>
</dbReference>
<dbReference type="InterPro" id="IPR013618">
    <property type="entry name" value="TMTC_DUF1736"/>
</dbReference>
<comment type="pathway">
    <text evidence="3">Protein modification; protein glycosylation.</text>
</comment>
<dbReference type="GO" id="GO:0005783">
    <property type="term" value="C:endoplasmic reticulum"/>
    <property type="evidence" value="ECO:0007669"/>
    <property type="project" value="UniProtKB-SubCell"/>
</dbReference>
<dbReference type="PANTHER" id="PTHR44227">
    <property type="match status" value="1"/>
</dbReference>
<keyword evidence="9 13" id="KW-0802">TPR repeat</keyword>
<comment type="similarity">
    <text evidence="4">Belongs to the TMTC family.</text>
</comment>
<dbReference type="SUPFAM" id="SSF48452">
    <property type="entry name" value="TPR-like"/>
    <property type="match status" value="1"/>
</dbReference>
<evidence type="ECO:0000256" key="9">
    <source>
        <dbReference type="ARBA" id="ARBA00022803"/>
    </source>
</evidence>
<dbReference type="Pfam" id="PF13432">
    <property type="entry name" value="TPR_16"/>
    <property type="match status" value="2"/>
</dbReference>
<reference evidence="16" key="2">
    <citation type="submission" date="2025-08" db="UniProtKB">
        <authorList>
            <consortium name="Ensembl"/>
        </authorList>
    </citation>
    <scope>IDENTIFICATION</scope>
</reference>
<feature type="transmembrane region" description="Helical" evidence="14">
    <location>
        <begin position="220"/>
        <end position="238"/>
    </location>
</feature>
<dbReference type="PANTHER" id="PTHR44227:SF3">
    <property type="entry name" value="PROTEIN O-MANNOSYL-TRANSFERASE TMTC4"/>
    <property type="match status" value="1"/>
</dbReference>
<feature type="transmembrane region" description="Helical" evidence="14">
    <location>
        <begin position="188"/>
        <end position="208"/>
    </location>
</feature>
<feature type="repeat" description="TPR" evidence="13">
    <location>
        <begin position="491"/>
        <end position="524"/>
    </location>
</feature>
<evidence type="ECO:0000256" key="14">
    <source>
        <dbReference type="SAM" id="Phobius"/>
    </source>
</evidence>
<keyword evidence="10" id="KW-0256">Endoplasmic reticulum</keyword>
<keyword evidence="12 14" id="KW-0472">Membrane</keyword>
<dbReference type="Pfam" id="PF13181">
    <property type="entry name" value="TPR_8"/>
    <property type="match status" value="1"/>
</dbReference>
<keyword evidence="7 14" id="KW-0812">Transmembrane</keyword>
<evidence type="ECO:0000259" key="15">
    <source>
        <dbReference type="Pfam" id="PF08409"/>
    </source>
</evidence>
<evidence type="ECO:0000256" key="6">
    <source>
        <dbReference type="ARBA" id="ARBA00022679"/>
    </source>
</evidence>
<dbReference type="Gene3D" id="1.25.40.10">
    <property type="entry name" value="Tetratricopeptide repeat domain"/>
    <property type="match status" value="3"/>
</dbReference>
<dbReference type="Ensembl" id="ENSMFAT00000033076.2">
    <property type="protein sequence ID" value="ENSMFAP00000024931.2"/>
    <property type="gene ID" value="ENSMFAG00000044014.2"/>
</dbReference>
<dbReference type="Pfam" id="PF13431">
    <property type="entry name" value="TPR_17"/>
    <property type="match status" value="1"/>
</dbReference>
<dbReference type="SMART" id="SM00028">
    <property type="entry name" value="TPR"/>
    <property type="match status" value="7"/>
</dbReference>
<evidence type="ECO:0000256" key="5">
    <source>
        <dbReference type="ARBA" id="ARBA00012839"/>
    </source>
</evidence>
<evidence type="ECO:0000256" key="13">
    <source>
        <dbReference type="PROSITE-ProRule" id="PRU00339"/>
    </source>
</evidence>
<proteinExistence type="inferred from homology"/>
<keyword evidence="11 14" id="KW-1133">Transmembrane helix</keyword>
<dbReference type="VEuPathDB" id="HostDB:ENSMFAG00000044014"/>
<evidence type="ECO:0000256" key="11">
    <source>
        <dbReference type="ARBA" id="ARBA00022989"/>
    </source>
</evidence>
<reference evidence="16" key="3">
    <citation type="submission" date="2025-09" db="UniProtKB">
        <authorList>
            <consortium name="Ensembl"/>
        </authorList>
    </citation>
    <scope>IDENTIFICATION</scope>
</reference>
<evidence type="ECO:0000256" key="8">
    <source>
        <dbReference type="ARBA" id="ARBA00022737"/>
    </source>
</evidence>
<feature type="domain" description="DUF1736" evidence="15">
    <location>
        <begin position="313"/>
        <end position="385"/>
    </location>
</feature>
<evidence type="ECO:0000256" key="1">
    <source>
        <dbReference type="ARBA" id="ARBA00004141"/>
    </source>
</evidence>
<evidence type="ECO:0000313" key="16">
    <source>
        <dbReference type="Ensembl" id="ENSMFAP00000024931.2"/>
    </source>
</evidence>
<dbReference type="GO" id="GO:0016020">
    <property type="term" value="C:membrane"/>
    <property type="evidence" value="ECO:0007669"/>
    <property type="project" value="UniProtKB-SubCell"/>
</dbReference>
<reference evidence="16 17" key="1">
    <citation type="submission" date="2013-03" db="EMBL/GenBank/DDBJ databases">
        <authorList>
            <person name="Warren W."/>
            <person name="Wilson R.K."/>
        </authorList>
    </citation>
    <scope>NUCLEOTIDE SEQUENCE</scope>
</reference>
<keyword evidence="8" id="KW-0677">Repeat</keyword>
<feature type="transmembrane region" description="Helical" evidence="14">
    <location>
        <begin position="432"/>
        <end position="451"/>
    </location>
</feature>
<dbReference type="GO" id="GO:0030968">
    <property type="term" value="P:endoplasmic reticulum unfolded protein response"/>
    <property type="evidence" value="ECO:0007669"/>
    <property type="project" value="TreeGrafter"/>
</dbReference>
<dbReference type="InterPro" id="IPR052346">
    <property type="entry name" value="O-mannosyl-transferase_TMTC"/>
</dbReference>
<dbReference type="EC" id="2.4.1.109" evidence="5"/>
<comment type="subcellular location">
    <subcellularLocation>
        <location evidence="2">Endoplasmic reticulum</location>
    </subcellularLocation>
    <subcellularLocation>
        <location evidence="1">Membrane</location>
        <topology evidence="1">Multi-pass membrane protein</topology>
    </subcellularLocation>
</comment>
<dbReference type="GO" id="GO:0004169">
    <property type="term" value="F:dolichyl-phosphate-mannose-protein mannosyltransferase activity"/>
    <property type="evidence" value="ECO:0007669"/>
    <property type="project" value="UniProtKB-EC"/>
</dbReference>
<evidence type="ECO:0000313" key="17">
    <source>
        <dbReference type="Proteomes" id="UP000233100"/>
    </source>
</evidence>
<feature type="repeat" description="TPR" evidence="13">
    <location>
        <begin position="559"/>
        <end position="592"/>
    </location>
</feature>
<dbReference type="AlphaFoldDB" id="A0A2K5VJM2"/>
<evidence type="ECO:0000256" key="12">
    <source>
        <dbReference type="ARBA" id="ARBA00023136"/>
    </source>
</evidence>
<name>A0A2K5VJM2_MACFA</name>
<dbReference type="UniPathway" id="UPA00378"/>
<feature type="transmembrane region" description="Helical" evidence="14">
    <location>
        <begin position="405"/>
        <end position="426"/>
    </location>
</feature>
<evidence type="ECO:0000256" key="2">
    <source>
        <dbReference type="ARBA" id="ARBA00004240"/>
    </source>
</evidence>